<dbReference type="HOGENOM" id="CLU_1649047_0_0_10"/>
<feature type="transmembrane region" description="Helical" evidence="1">
    <location>
        <begin position="12"/>
        <end position="31"/>
    </location>
</feature>
<keyword evidence="1" id="KW-1133">Transmembrane helix</keyword>
<accession>A0A069QNZ6</accession>
<feature type="transmembrane region" description="Helical" evidence="1">
    <location>
        <begin position="127"/>
        <end position="144"/>
    </location>
</feature>
<feature type="transmembrane region" description="Helical" evidence="1">
    <location>
        <begin position="95"/>
        <end position="115"/>
    </location>
</feature>
<protein>
    <submittedName>
        <fullName evidence="2">Uncharacterized protein</fullName>
    </submittedName>
</protein>
<evidence type="ECO:0000256" key="1">
    <source>
        <dbReference type="SAM" id="Phobius"/>
    </source>
</evidence>
<dbReference type="eggNOG" id="ENOG5032YYY">
    <property type="taxonomic scope" value="Bacteria"/>
</dbReference>
<gene>
    <name evidence="2" type="ORF">HMPREF1991_00085</name>
</gene>
<organism evidence="2 3">
    <name type="scientific">Hoylesella loescheii DSM 19665 = JCM 12249 = ATCC 15930</name>
    <dbReference type="NCBI Taxonomy" id="1122985"/>
    <lineage>
        <taxon>Bacteria</taxon>
        <taxon>Pseudomonadati</taxon>
        <taxon>Bacteroidota</taxon>
        <taxon>Bacteroidia</taxon>
        <taxon>Bacteroidales</taxon>
        <taxon>Prevotellaceae</taxon>
        <taxon>Hoylesella</taxon>
    </lineage>
</organism>
<feature type="transmembrane region" description="Helical" evidence="1">
    <location>
        <begin position="37"/>
        <end position="61"/>
    </location>
</feature>
<comment type="caution">
    <text evidence="2">The sequence shown here is derived from an EMBL/GenBank/DDBJ whole genome shotgun (WGS) entry which is preliminary data.</text>
</comment>
<evidence type="ECO:0000313" key="2">
    <source>
        <dbReference type="EMBL" id="KDR53719.1"/>
    </source>
</evidence>
<sequence>MNTTKTRNAVGITLAIALLLLTLSGSGYFFFTLKVSFVQWLAFNACSPASLIYLVCLSIFWLKGKTALLPFALLPMYYFGTMGLFTFTWSGANVFAQLSHITMTLNIAWATFTLYRIGDYKATTKGLFWGIVVFVPYISFVMYYCRTHAAEIGRLLQMAG</sequence>
<name>A0A069QNZ6_HOYLO</name>
<dbReference type="EMBL" id="JNGW01000012">
    <property type="protein sequence ID" value="KDR53719.1"/>
    <property type="molecule type" value="Genomic_DNA"/>
</dbReference>
<dbReference type="AlphaFoldDB" id="A0A069QNZ6"/>
<keyword evidence="3" id="KW-1185">Reference proteome</keyword>
<dbReference type="Proteomes" id="UP000027442">
    <property type="component" value="Unassembled WGS sequence"/>
</dbReference>
<reference evidence="2 3" key="1">
    <citation type="submission" date="2013-08" db="EMBL/GenBank/DDBJ databases">
        <authorList>
            <person name="Weinstock G."/>
            <person name="Sodergren E."/>
            <person name="Wylie T."/>
            <person name="Fulton L."/>
            <person name="Fulton R."/>
            <person name="Fronick C."/>
            <person name="O'Laughlin M."/>
            <person name="Godfrey J."/>
            <person name="Miner T."/>
            <person name="Herter B."/>
            <person name="Appelbaum E."/>
            <person name="Cordes M."/>
            <person name="Lek S."/>
            <person name="Wollam A."/>
            <person name="Pepin K.H."/>
            <person name="Palsikar V.B."/>
            <person name="Mitreva M."/>
            <person name="Wilson R.K."/>
        </authorList>
    </citation>
    <scope>NUCLEOTIDE SEQUENCE [LARGE SCALE GENOMIC DNA]</scope>
    <source>
        <strain evidence="2 3">ATCC 15930</strain>
    </source>
</reference>
<keyword evidence="1" id="KW-0812">Transmembrane</keyword>
<evidence type="ECO:0000313" key="3">
    <source>
        <dbReference type="Proteomes" id="UP000027442"/>
    </source>
</evidence>
<dbReference type="RefSeq" id="WP_018966547.1">
    <property type="nucleotide sequence ID" value="NZ_KB899210.1"/>
</dbReference>
<proteinExistence type="predicted"/>
<dbReference type="PATRIC" id="fig|1122985.7.peg.94"/>
<feature type="transmembrane region" description="Helical" evidence="1">
    <location>
        <begin position="68"/>
        <end position="89"/>
    </location>
</feature>
<keyword evidence="1" id="KW-0472">Membrane</keyword>